<feature type="signal peptide" evidence="6">
    <location>
        <begin position="1"/>
        <end position="24"/>
    </location>
</feature>
<evidence type="ECO:0000256" key="2">
    <source>
        <dbReference type="ARBA" id="ARBA00022692"/>
    </source>
</evidence>
<comment type="subcellular location">
    <subcellularLocation>
        <location evidence="1">Membrane</location>
        <topology evidence="1">Multi-pass membrane protein</topology>
    </subcellularLocation>
</comment>
<evidence type="ECO:0000313" key="7">
    <source>
        <dbReference type="EMBL" id="KAJ4351284.1"/>
    </source>
</evidence>
<dbReference type="PANTHER" id="PTHR31465:SF8">
    <property type="entry name" value="DOMAIN PROTEIN, PUTATIVE (AFU_ORTHOLOGUE AFUA_6G14140)-RELATED"/>
    <property type="match status" value="1"/>
</dbReference>
<keyword evidence="4 5" id="KW-0472">Membrane</keyword>
<keyword evidence="2 5" id="KW-0812">Transmembrane</keyword>
<dbReference type="Pfam" id="PF04479">
    <property type="entry name" value="RTA1"/>
    <property type="match status" value="1"/>
</dbReference>
<keyword evidence="6" id="KW-0732">Signal</keyword>
<feature type="transmembrane region" description="Helical" evidence="5">
    <location>
        <begin position="293"/>
        <end position="317"/>
    </location>
</feature>
<dbReference type="InterPro" id="IPR007568">
    <property type="entry name" value="RTA1"/>
</dbReference>
<feature type="transmembrane region" description="Helical" evidence="5">
    <location>
        <begin position="117"/>
        <end position="139"/>
    </location>
</feature>
<evidence type="ECO:0000256" key="5">
    <source>
        <dbReference type="SAM" id="Phobius"/>
    </source>
</evidence>
<protein>
    <recommendedName>
        <fullName evidence="9">RTA1-domain-containing protein</fullName>
    </recommendedName>
</protein>
<feature type="transmembrane region" description="Helical" evidence="5">
    <location>
        <begin position="61"/>
        <end position="80"/>
    </location>
</feature>
<dbReference type="AlphaFoldDB" id="A0A9W8XHY9"/>
<sequence>MMKRAHTSGLLVLALLCLASPALAARDKATRPSYRTCHEVSPACPVEATTYGYYPELGPNAFFLALFATLFLTSLVIGVWSKTWTYTLALGGGTLLEALGYLGRVLQHSNPWLKPAFEMQICCLVLGPSFVAAAIYLTLKHFVLYCGPKHSLMKARLYPWVFVGCDFASIVLQAIGGGVAAGGGSSDNINIVNVGNNLIVTGIAFQVATMCACGILVLTYLFRYRKARAERHASSEKSDFDTSRANGTVSRKLYLFGAMLVLAYFAVLIRCIYRIPEMAGGWGNPLMRKEKEFLLLDGMMIAIACLVLTVFHPAFFFEPFSRFRHAQRKSSQHDATPQLSE</sequence>
<feature type="transmembrane region" description="Helical" evidence="5">
    <location>
        <begin position="253"/>
        <end position="273"/>
    </location>
</feature>
<comment type="caution">
    <text evidence="7">The sequence shown here is derived from an EMBL/GenBank/DDBJ whole genome shotgun (WGS) entry which is preliminary data.</text>
</comment>
<evidence type="ECO:0000256" key="4">
    <source>
        <dbReference type="ARBA" id="ARBA00023136"/>
    </source>
</evidence>
<feature type="transmembrane region" description="Helical" evidence="5">
    <location>
        <begin position="160"/>
        <end position="183"/>
    </location>
</feature>
<evidence type="ECO:0000256" key="1">
    <source>
        <dbReference type="ARBA" id="ARBA00004141"/>
    </source>
</evidence>
<dbReference type="GO" id="GO:0000324">
    <property type="term" value="C:fungal-type vacuole"/>
    <property type="evidence" value="ECO:0007669"/>
    <property type="project" value="TreeGrafter"/>
</dbReference>
<evidence type="ECO:0000313" key="8">
    <source>
        <dbReference type="Proteomes" id="UP001140513"/>
    </source>
</evidence>
<dbReference type="EMBL" id="JAPEUX010000005">
    <property type="protein sequence ID" value="KAJ4351284.1"/>
    <property type="molecule type" value="Genomic_DNA"/>
</dbReference>
<reference evidence="7" key="1">
    <citation type="submission" date="2022-10" db="EMBL/GenBank/DDBJ databases">
        <title>Tapping the CABI collections for fungal endophytes: first genome assemblies for Collariella, Neodidymelliopsis, Ascochyta clinopodiicola, Didymella pomorum, Didymosphaeria variabile, Neocosmospora piperis and Neocucurbitaria cava.</title>
        <authorList>
            <person name="Hill R."/>
        </authorList>
    </citation>
    <scope>NUCLEOTIDE SEQUENCE</scope>
    <source>
        <strain evidence="7">IMI 356815</strain>
    </source>
</reference>
<accession>A0A9W8XHY9</accession>
<dbReference type="GeneID" id="80910153"/>
<gene>
    <name evidence="7" type="ORF">N0V89_006623</name>
</gene>
<dbReference type="Proteomes" id="UP001140513">
    <property type="component" value="Unassembled WGS sequence"/>
</dbReference>
<dbReference type="OrthoDB" id="4521223at2759"/>
<keyword evidence="8" id="KW-1185">Reference proteome</keyword>
<dbReference type="GO" id="GO:0005886">
    <property type="term" value="C:plasma membrane"/>
    <property type="evidence" value="ECO:0007669"/>
    <property type="project" value="TreeGrafter"/>
</dbReference>
<feature type="transmembrane region" description="Helical" evidence="5">
    <location>
        <begin position="203"/>
        <end position="222"/>
    </location>
</feature>
<feature type="transmembrane region" description="Helical" evidence="5">
    <location>
        <begin position="87"/>
        <end position="105"/>
    </location>
</feature>
<evidence type="ECO:0008006" key="9">
    <source>
        <dbReference type="Google" id="ProtNLM"/>
    </source>
</evidence>
<dbReference type="PANTHER" id="PTHR31465">
    <property type="entry name" value="PROTEIN RTA1-RELATED"/>
    <property type="match status" value="1"/>
</dbReference>
<name>A0A9W8XHY9_9PLEO</name>
<evidence type="ECO:0000256" key="6">
    <source>
        <dbReference type="SAM" id="SignalP"/>
    </source>
</evidence>
<proteinExistence type="predicted"/>
<dbReference type="RefSeq" id="XP_056069640.1">
    <property type="nucleotide sequence ID" value="XM_056215393.1"/>
</dbReference>
<evidence type="ECO:0000256" key="3">
    <source>
        <dbReference type="ARBA" id="ARBA00022989"/>
    </source>
</evidence>
<organism evidence="7 8">
    <name type="scientific">Didymosphaeria variabile</name>
    <dbReference type="NCBI Taxonomy" id="1932322"/>
    <lineage>
        <taxon>Eukaryota</taxon>
        <taxon>Fungi</taxon>
        <taxon>Dikarya</taxon>
        <taxon>Ascomycota</taxon>
        <taxon>Pezizomycotina</taxon>
        <taxon>Dothideomycetes</taxon>
        <taxon>Pleosporomycetidae</taxon>
        <taxon>Pleosporales</taxon>
        <taxon>Massarineae</taxon>
        <taxon>Didymosphaeriaceae</taxon>
        <taxon>Didymosphaeria</taxon>
    </lineage>
</organism>
<keyword evidence="3 5" id="KW-1133">Transmembrane helix</keyword>
<feature type="chain" id="PRO_5040916005" description="RTA1-domain-containing protein" evidence="6">
    <location>
        <begin position="25"/>
        <end position="341"/>
    </location>
</feature>